<evidence type="ECO:0000313" key="1">
    <source>
        <dbReference type="EMBL" id="CAK9316919.1"/>
    </source>
</evidence>
<name>A0ABP0Y938_9ROSI</name>
<dbReference type="EMBL" id="OZ021737">
    <property type="protein sequence ID" value="CAK9316919.1"/>
    <property type="molecule type" value="Genomic_DNA"/>
</dbReference>
<keyword evidence="2" id="KW-1185">Reference proteome</keyword>
<gene>
    <name evidence="1" type="ORF">CITCOLO1_LOCUS8802</name>
</gene>
<reference evidence="1 2" key="1">
    <citation type="submission" date="2024-03" db="EMBL/GenBank/DDBJ databases">
        <authorList>
            <person name="Gkanogiannis A."/>
            <person name="Becerra Lopez-Lavalle L."/>
        </authorList>
    </citation>
    <scope>NUCLEOTIDE SEQUENCE [LARGE SCALE GENOMIC DNA]</scope>
</reference>
<organism evidence="1 2">
    <name type="scientific">Citrullus colocynthis</name>
    <name type="common">colocynth</name>
    <dbReference type="NCBI Taxonomy" id="252529"/>
    <lineage>
        <taxon>Eukaryota</taxon>
        <taxon>Viridiplantae</taxon>
        <taxon>Streptophyta</taxon>
        <taxon>Embryophyta</taxon>
        <taxon>Tracheophyta</taxon>
        <taxon>Spermatophyta</taxon>
        <taxon>Magnoliopsida</taxon>
        <taxon>eudicotyledons</taxon>
        <taxon>Gunneridae</taxon>
        <taxon>Pentapetalae</taxon>
        <taxon>rosids</taxon>
        <taxon>fabids</taxon>
        <taxon>Cucurbitales</taxon>
        <taxon>Cucurbitaceae</taxon>
        <taxon>Benincaseae</taxon>
        <taxon>Citrullus</taxon>
    </lineage>
</organism>
<accession>A0ABP0Y938</accession>
<proteinExistence type="predicted"/>
<protein>
    <submittedName>
        <fullName evidence="1">Uncharacterized protein</fullName>
    </submittedName>
</protein>
<dbReference type="Proteomes" id="UP001642487">
    <property type="component" value="Chromosome 3"/>
</dbReference>
<sequence>MNLMCNDNFDEVYILEKMKDDGMWLDSMDENCASSWHLDSKKDSSFHWILVIWKSERTCGKRPQTNYMICCIFIISQPFGSTAMQRNGRLHCMGKKMRS</sequence>
<evidence type="ECO:0000313" key="2">
    <source>
        <dbReference type="Proteomes" id="UP001642487"/>
    </source>
</evidence>